<accession>A0A834TTX8</accession>
<dbReference type="AlphaFoldDB" id="A0A834TTX8"/>
<evidence type="ECO:0000256" key="5">
    <source>
        <dbReference type="SAM" id="MobiDB-lite"/>
    </source>
</evidence>
<dbReference type="InterPro" id="IPR036443">
    <property type="entry name" value="Znf_RanBP2_sf"/>
</dbReference>
<comment type="caution">
    <text evidence="7">The sequence shown here is derived from an EMBL/GenBank/DDBJ whole genome shotgun (WGS) entry which is preliminary data.</text>
</comment>
<dbReference type="SUPFAM" id="SSF90209">
    <property type="entry name" value="Ran binding protein zinc finger-like"/>
    <property type="match status" value="1"/>
</dbReference>
<dbReference type="OrthoDB" id="1430140at2759"/>
<dbReference type="PROSITE" id="PS01358">
    <property type="entry name" value="ZF_RANBP2_1"/>
    <property type="match status" value="1"/>
</dbReference>
<evidence type="ECO:0000256" key="3">
    <source>
        <dbReference type="ARBA" id="ARBA00022833"/>
    </source>
</evidence>
<feature type="region of interest" description="Disordered" evidence="5">
    <location>
        <begin position="77"/>
        <end position="116"/>
    </location>
</feature>
<evidence type="ECO:0000313" key="7">
    <source>
        <dbReference type="EMBL" id="KAF7823964.1"/>
    </source>
</evidence>
<organism evidence="7 8">
    <name type="scientific">Senna tora</name>
    <dbReference type="NCBI Taxonomy" id="362788"/>
    <lineage>
        <taxon>Eukaryota</taxon>
        <taxon>Viridiplantae</taxon>
        <taxon>Streptophyta</taxon>
        <taxon>Embryophyta</taxon>
        <taxon>Tracheophyta</taxon>
        <taxon>Spermatophyta</taxon>
        <taxon>Magnoliopsida</taxon>
        <taxon>eudicotyledons</taxon>
        <taxon>Gunneridae</taxon>
        <taxon>Pentapetalae</taxon>
        <taxon>rosids</taxon>
        <taxon>fabids</taxon>
        <taxon>Fabales</taxon>
        <taxon>Fabaceae</taxon>
        <taxon>Caesalpinioideae</taxon>
        <taxon>Cassia clade</taxon>
        <taxon>Senna</taxon>
    </lineage>
</organism>
<evidence type="ECO:0000259" key="6">
    <source>
        <dbReference type="PROSITE" id="PS50199"/>
    </source>
</evidence>
<keyword evidence="1" id="KW-0479">Metal-binding</keyword>
<protein>
    <submittedName>
        <fullName evidence="7">Putative E3 ubiquitin-protein ligase ARI7</fullName>
    </submittedName>
</protein>
<dbReference type="Proteomes" id="UP000634136">
    <property type="component" value="Unassembled WGS sequence"/>
</dbReference>
<evidence type="ECO:0000313" key="8">
    <source>
        <dbReference type="Proteomes" id="UP000634136"/>
    </source>
</evidence>
<reference evidence="7" key="1">
    <citation type="submission" date="2020-09" db="EMBL/GenBank/DDBJ databases">
        <title>Genome-Enabled Discovery of Anthraquinone Biosynthesis in Senna tora.</title>
        <authorList>
            <person name="Kang S.-H."/>
            <person name="Pandey R.P."/>
            <person name="Lee C.-M."/>
            <person name="Sim J.-S."/>
            <person name="Jeong J.-T."/>
            <person name="Choi B.-S."/>
            <person name="Jung M."/>
            <person name="Ginzburg D."/>
            <person name="Zhao K."/>
            <person name="Won S.Y."/>
            <person name="Oh T.-J."/>
            <person name="Yu Y."/>
            <person name="Kim N.-H."/>
            <person name="Lee O.R."/>
            <person name="Lee T.-H."/>
            <person name="Bashyal P."/>
            <person name="Kim T.-S."/>
            <person name="Lee W.-H."/>
            <person name="Kawkins C."/>
            <person name="Kim C.-K."/>
            <person name="Kim J.S."/>
            <person name="Ahn B.O."/>
            <person name="Rhee S.Y."/>
            <person name="Sohng J.K."/>
        </authorList>
    </citation>
    <scope>NUCLEOTIDE SEQUENCE</scope>
    <source>
        <tissue evidence="7">Leaf</tissue>
    </source>
</reference>
<feature type="domain" description="RanBP2-type" evidence="6">
    <location>
        <begin position="118"/>
        <end position="146"/>
    </location>
</feature>
<keyword evidence="8" id="KW-1185">Reference proteome</keyword>
<dbReference type="SMART" id="SM00547">
    <property type="entry name" value="ZnF_RBZ"/>
    <property type="match status" value="1"/>
</dbReference>
<keyword evidence="3" id="KW-0862">Zinc</keyword>
<proteinExistence type="predicted"/>
<evidence type="ECO:0000256" key="2">
    <source>
        <dbReference type="ARBA" id="ARBA00022771"/>
    </source>
</evidence>
<name>A0A834TTX8_9FABA</name>
<feature type="compositionally biased region" description="Polar residues" evidence="5">
    <location>
        <begin position="77"/>
        <end position="86"/>
    </location>
</feature>
<dbReference type="EMBL" id="JAAIUW010000007">
    <property type="protein sequence ID" value="KAF7823964.1"/>
    <property type="molecule type" value="Genomic_DNA"/>
</dbReference>
<dbReference type="InterPro" id="IPR001876">
    <property type="entry name" value="Znf_RanBP2"/>
</dbReference>
<feature type="compositionally biased region" description="Low complexity" evidence="5">
    <location>
        <begin position="87"/>
        <end position="101"/>
    </location>
</feature>
<dbReference type="PROSITE" id="PS50199">
    <property type="entry name" value="ZF_RANBP2_2"/>
    <property type="match status" value="1"/>
</dbReference>
<dbReference type="GO" id="GO:0008270">
    <property type="term" value="F:zinc ion binding"/>
    <property type="evidence" value="ECO:0007669"/>
    <property type="project" value="UniProtKB-KW"/>
</dbReference>
<dbReference type="Gene3D" id="2.30.30.380">
    <property type="entry name" value="Zn-finger domain of Sec23/24"/>
    <property type="match status" value="1"/>
</dbReference>
<sequence>MSRGFRMVFCSSVKSSEGEAESGLERLHQCAEKELQQYLNADGPSREFNDFRTKLAGLTSVTRNYCENLVRALENGLSNVDSNGAASSKATSSKNGESSSKGRGGRGKGTTRTSRMTDDNIWSCEHCTYGNPKSSTTCQMCHQQRR</sequence>
<gene>
    <name evidence="7" type="ORF">G2W53_022108</name>
</gene>
<evidence type="ECO:0000256" key="4">
    <source>
        <dbReference type="PROSITE-ProRule" id="PRU00322"/>
    </source>
</evidence>
<evidence type="ECO:0000256" key="1">
    <source>
        <dbReference type="ARBA" id="ARBA00022723"/>
    </source>
</evidence>
<keyword evidence="2 4" id="KW-0863">Zinc-finger</keyword>